<gene>
    <name evidence="1" type="ORF">ACFSBX_17980</name>
</gene>
<dbReference type="NCBIfam" id="NF038353">
    <property type="entry name" value="FxLYD_dom"/>
    <property type="match status" value="1"/>
</dbReference>
<organism evidence="1 2">
    <name type="scientific">Halobellus rarus</name>
    <dbReference type="NCBI Taxonomy" id="1126237"/>
    <lineage>
        <taxon>Archaea</taxon>
        <taxon>Methanobacteriati</taxon>
        <taxon>Methanobacteriota</taxon>
        <taxon>Stenosarchaea group</taxon>
        <taxon>Halobacteria</taxon>
        <taxon>Halobacteriales</taxon>
        <taxon>Haloferacaceae</taxon>
        <taxon>Halobellus</taxon>
    </lineage>
</organism>
<comment type="caution">
    <text evidence="1">The sequence shown here is derived from an EMBL/GenBank/DDBJ whole genome shotgun (WGS) entry which is preliminary data.</text>
</comment>
<evidence type="ECO:0000313" key="1">
    <source>
        <dbReference type="EMBL" id="MFD1600825.1"/>
    </source>
</evidence>
<name>A0ABD6CUR5_9EURY</name>
<evidence type="ECO:0000313" key="2">
    <source>
        <dbReference type="Proteomes" id="UP001597085"/>
    </source>
</evidence>
<keyword evidence="2" id="KW-1185">Reference proteome</keyword>
<reference evidence="1 2" key="1">
    <citation type="journal article" date="2019" name="Int. J. Syst. Evol. Microbiol.">
        <title>The Global Catalogue of Microorganisms (GCM) 10K type strain sequencing project: providing services to taxonomists for standard genome sequencing and annotation.</title>
        <authorList>
            <consortium name="The Broad Institute Genomics Platform"/>
            <consortium name="The Broad Institute Genome Sequencing Center for Infectious Disease"/>
            <person name="Wu L."/>
            <person name="Ma J."/>
        </authorList>
    </citation>
    <scope>NUCLEOTIDE SEQUENCE [LARGE SCALE GENOMIC DNA]</scope>
    <source>
        <strain evidence="1 2">CGMCC 1.12121</strain>
    </source>
</reference>
<dbReference type="Proteomes" id="UP001597085">
    <property type="component" value="Unassembled WGS sequence"/>
</dbReference>
<dbReference type="RefSeq" id="WP_256422932.1">
    <property type="nucleotide sequence ID" value="NZ_JANHDI010000016.1"/>
</dbReference>
<proteinExistence type="predicted"/>
<dbReference type="AlphaFoldDB" id="A0ABD6CUR5"/>
<protein>
    <submittedName>
        <fullName evidence="1">FxLYD domain-containing protein</fullName>
    </submittedName>
</protein>
<dbReference type="PROSITE" id="PS51257">
    <property type="entry name" value="PROKAR_LIPOPROTEIN"/>
    <property type="match status" value="1"/>
</dbReference>
<dbReference type="InterPro" id="IPR047676">
    <property type="entry name" value="FxLYD_dom"/>
</dbReference>
<accession>A0ABD6CUR5</accession>
<sequence>MKRRQFIQTVGIGTATASLAGCTAPGGTPDGTTDVANGDEADILVTLVRNAPENPGPYEDPVGTVTPQESEELILDGFTFQRAGEKGLVVAGDATNAGDRQLQNVVVEVTLHDRNETEDEILDSASEQTTHERLDTGETWQWATTFDEQEFQIDYYVIRATASYV</sequence>
<dbReference type="EMBL" id="JBHUDK010000018">
    <property type="protein sequence ID" value="MFD1600825.1"/>
    <property type="molecule type" value="Genomic_DNA"/>
</dbReference>